<organism evidence="7 8">
    <name type="scientific">Haloferula luteola</name>
    <dbReference type="NCBI Taxonomy" id="595692"/>
    <lineage>
        <taxon>Bacteria</taxon>
        <taxon>Pseudomonadati</taxon>
        <taxon>Verrucomicrobiota</taxon>
        <taxon>Verrucomicrobiia</taxon>
        <taxon>Verrucomicrobiales</taxon>
        <taxon>Verrucomicrobiaceae</taxon>
        <taxon>Haloferula</taxon>
    </lineage>
</organism>
<evidence type="ECO:0000256" key="2">
    <source>
        <dbReference type="ARBA" id="ARBA00022741"/>
    </source>
</evidence>
<dbReference type="InterPro" id="IPR027417">
    <property type="entry name" value="P-loop_NTPase"/>
</dbReference>
<dbReference type="RefSeq" id="WP_184018471.1">
    <property type="nucleotide sequence ID" value="NZ_JACHFD010000009.1"/>
</dbReference>
<dbReference type="EC" id="2.7.1.24" evidence="5 6"/>
<dbReference type="GO" id="GO:0005524">
    <property type="term" value="F:ATP binding"/>
    <property type="evidence" value="ECO:0007669"/>
    <property type="project" value="UniProtKB-UniRule"/>
</dbReference>
<evidence type="ECO:0000256" key="4">
    <source>
        <dbReference type="ARBA" id="ARBA00022993"/>
    </source>
</evidence>
<dbReference type="PANTHER" id="PTHR10695">
    <property type="entry name" value="DEPHOSPHO-COA KINASE-RELATED"/>
    <property type="match status" value="1"/>
</dbReference>
<dbReference type="GO" id="GO:0004140">
    <property type="term" value="F:dephospho-CoA kinase activity"/>
    <property type="evidence" value="ECO:0007669"/>
    <property type="project" value="UniProtKB-UniRule"/>
</dbReference>
<dbReference type="GO" id="GO:0015937">
    <property type="term" value="P:coenzyme A biosynthetic process"/>
    <property type="evidence" value="ECO:0007669"/>
    <property type="project" value="UniProtKB-UniRule"/>
</dbReference>
<keyword evidence="2 5" id="KW-0547">Nucleotide-binding</keyword>
<name>A0A840V0L0_9BACT</name>
<comment type="similarity">
    <text evidence="1 5">Belongs to the CoaE family.</text>
</comment>
<protein>
    <recommendedName>
        <fullName evidence="5 6">Dephospho-CoA kinase</fullName>
        <ecNumber evidence="5 6">2.7.1.24</ecNumber>
    </recommendedName>
    <alternativeName>
        <fullName evidence="5">Dephosphocoenzyme A kinase</fullName>
    </alternativeName>
</protein>
<gene>
    <name evidence="5" type="primary">coaE</name>
    <name evidence="7" type="ORF">HNR46_002136</name>
</gene>
<sequence>MRVLALTGGIASGKSSAMEIFRREVPGMVGFDADVCVRDLLANDEGIIEKVVGVFGESCRADEGAGIHRSELRKRVFGNPELRQLLESWIHPRVREECLEVLKSAGKLAAPLFLAEIPLLFEGGFHFGQELNLTVAVTKETQRNRLMARNGFSRSLCESILEAQLPMEIKIRRTEVVLWNEGPQVMLEKQIQRFLK</sequence>
<keyword evidence="3 5" id="KW-0067">ATP-binding</keyword>
<evidence type="ECO:0000256" key="5">
    <source>
        <dbReference type="HAMAP-Rule" id="MF_00376"/>
    </source>
</evidence>
<keyword evidence="5" id="KW-0963">Cytoplasm</keyword>
<keyword evidence="5 7" id="KW-0808">Transferase</keyword>
<dbReference type="EMBL" id="JACHFD010000009">
    <property type="protein sequence ID" value="MBB5351897.1"/>
    <property type="molecule type" value="Genomic_DNA"/>
</dbReference>
<evidence type="ECO:0000256" key="6">
    <source>
        <dbReference type="NCBIfam" id="TIGR00152"/>
    </source>
</evidence>
<feature type="binding site" evidence="5">
    <location>
        <begin position="11"/>
        <end position="16"/>
    </location>
    <ligand>
        <name>ATP</name>
        <dbReference type="ChEBI" id="CHEBI:30616"/>
    </ligand>
</feature>
<comment type="pathway">
    <text evidence="5">Cofactor biosynthesis; coenzyme A biosynthesis; CoA from (R)-pantothenate: step 5/5.</text>
</comment>
<accession>A0A840V0L0</accession>
<keyword evidence="5 7" id="KW-0418">Kinase</keyword>
<dbReference type="SUPFAM" id="SSF52540">
    <property type="entry name" value="P-loop containing nucleoside triphosphate hydrolases"/>
    <property type="match status" value="1"/>
</dbReference>
<comment type="catalytic activity">
    <reaction evidence="5">
        <text>3'-dephospho-CoA + ATP = ADP + CoA + H(+)</text>
        <dbReference type="Rhea" id="RHEA:18245"/>
        <dbReference type="ChEBI" id="CHEBI:15378"/>
        <dbReference type="ChEBI" id="CHEBI:30616"/>
        <dbReference type="ChEBI" id="CHEBI:57287"/>
        <dbReference type="ChEBI" id="CHEBI:57328"/>
        <dbReference type="ChEBI" id="CHEBI:456216"/>
        <dbReference type="EC" id="2.7.1.24"/>
    </reaction>
</comment>
<proteinExistence type="inferred from homology"/>
<comment type="subcellular location">
    <subcellularLocation>
        <location evidence="5">Cytoplasm</location>
    </subcellularLocation>
</comment>
<dbReference type="Pfam" id="PF01121">
    <property type="entry name" value="CoaE"/>
    <property type="match status" value="1"/>
</dbReference>
<keyword evidence="8" id="KW-1185">Reference proteome</keyword>
<dbReference type="GO" id="GO:0005737">
    <property type="term" value="C:cytoplasm"/>
    <property type="evidence" value="ECO:0007669"/>
    <property type="project" value="UniProtKB-SubCell"/>
</dbReference>
<dbReference type="Proteomes" id="UP000557717">
    <property type="component" value="Unassembled WGS sequence"/>
</dbReference>
<evidence type="ECO:0000256" key="3">
    <source>
        <dbReference type="ARBA" id="ARBA00022840"/>
    </source>
</evidence>
<dbReference type="InterPro" id="IPR001977">
    <property type="entry name" value="Depp_CoAkinase"/>
</dbReference>
<dbReference type="AlphaFoldDB" id="A0A840V0L0"/>
<keyword evidence="4 5" id="KW-0173">Coenzyme A biosynthesis</keyword>
<comment type="caution">
    <text evidence="7">The sequence shown here is derived from an EMBL/GenBank/DDBJ whole genome shotgun (WGS) entry which is preliminary data.</text>
</comment>
<dbReference type="PROSITE" id="PS51219">
    <property type="entry name" value="DPCK"/>
    <property type="match status" value="1"/>
</dbReference>
<dbReference type="NCBIfam" id="TIGR00152">
    <property type="entry name" value="dephospho-CoA kinase"/>
    <property type="match status" value="1"/>
</dbReference>
<evidence type="ECO:0000256" key="1">
    <source>
        <dbReference type="ARBA" id="ARBA00009018"/>
    </source>
</evidence>
<evidence type="ECO:0000313" key="7">
    <source>
        <dbReference type="EMBL" id="MBB5351897.1"/>
    </source>
</evidence>
<dbReference type="Gene3D" id="3.40.50.300">
    <property type="entry name" value="P-loop containing nucleotide triphosphate hydrolases"/>
    <property type="match status" value="1"/>
</dbReference>
<dbReference type="CDD" id="cd02022">
    <property type="entry name" value="DPCK"/>
    <property type="match status" value="1"/>
</dbReference>
<reference evidence="7 8" key="1">
    <citation type="submission" date="2020-08" db="EMBL/GenBank/DDBJ databases">
        <title>Genomic Encyclopedia of Type Strains, Phase IV (KMG-IV): sequencing the most valuable type-strain genomes for metagenomic binning, comparative biology and taxonomic classification.</title>
        <authorList>
            <person name="Goeker M."/>
        </authorList>
    </citation>
    <scope>NUCLEOTIDE SEQUENCE [LARGE SCALE GENOMIC DNA]</scope>
    <source>
        <strain evidence="7 8">YC6886</strain>
    </source>
</reference>
<dbReference type="HAMAP" id="MF_00376">
    <property type="entry name" value="Dephospho_CoA_kinase"/>
    <property type="match status" value="1"/>
</dbReference>
<evidence type="ECO:0000313" key="8">
    <source>
        <dbReference type="Proteomes" id="UP000557717"/>
    </source>
</evidence>
<comment type="function">
    <text evidence="5">Catalyzes the phosphorylation of the 3'-hydroxyl group of dephosphocoenzyme A to form coenzyme A.</text>
</comment>
<dbReference type="UniPathway" id="UPA00241">
    <property type="reaction ID" value="UER00356"/>
</dbReference>
<dbReference type="PANTHER" id="PTHR10695:SF46">
    <property type="entry name" value="BIFUNCTIONAL COENZYME A SYNTHASE-RELATED"/>
    <property type="match status" value="1"/>
</dbReference>